<evidence type="ECO:0000313" key="3">
    <source>
        <dbReference type="Proteomes" id="UP000220836"/>
    </source>
</evidence>
<dbReference type="OrthoDB" id="981203at2"/>
<dbReference type="InterPro" id="IPR024096">
    <property type="entry name" value="NO_sig/Golgi_transp_ligand-bd"/>
</dbReference>
<proteinExistence type="predicted"/>
<dbReference type="AlphaFoldDB" id="A0A238KG57"/>
<dbReference type="InterPro" id="IPR011644">
    <property type="entry name" value="Heme_NO-bd"/>
</dbReference>
<dbReference type="Pfam" id="PF07700">
    <property type="entry name" value="HNOB"/>
    <property type="match status" value="1"/>
</dbReference>
<dbReference type="PANTHER" id="PTHR45655:SF13">
    <property type="entry name" value="SOLUBLE GUANYLATE CYCLASE GCY-32-RELATED"/>
    <property type="match status" value="1"/>
</dbReference>
<reference evidence="2 3" key="1">
    <citation type="submission" date="2017-05" db="EMBL/GenBank/DDBJ databases">
        <authorList>
            <person name="Song R."/>
            <person name="Chenine A.L."/>
            <person name="Ruprecht R.M."/>
        </authorList>
    </citation>
    <scope>NUCLEOTIDE SEQUENCE [LARGE SCALE GENOMIC DNA]</scope>
    <source>
        <strain evidence="2 3">CECT 8663</strain>
    </source>
</reference>
<keyword evidence="3" id="KW-1185">Reference proteome</keyword>
<sequence>MHGLILKTLQVFVQDTYGPEAWRNISAHASLETPDLEAMLNYDEQVFKDVVAAASEVLEKPSEVFLEDIGTYLVSHPNCEGLRRLLRFGGVDFIEFLHSLDDLPDRARLAVADLGLPDLELRDHTINQFQLKIEGHLPGFVHVMTGLLRAMADDYGALALLDHSGDGAASVQMIDITVVETAYAEGRDFELAVSKQMGEAS</sequence>
<dbReference type="RefSeq" id="WP_097804792.1">
    <property type="nucleotide sequence ID" value="NZ_FXYH01000007.1"/>
</dbReference>
<evidence type="ECO:0000259" key="1">
    <source>
        <dbReference type="Pfam" id="PF07700"/>
    </source>
</evidence>
<dbReference type="Gene3D" id="3.90.1520.10">
    <property type="entry name" value="H-NOX domain"/>
    <property type="match status" value="1"/>
</dbReference>
<dbReference type="SUPFAM" id="SSF111126">
    <property type="entry name" value="Ligand-binding domain in the NO signalling and Golgi transport"/>
    <property type="match status" value="1"/>
</dbReference>
<evidence type="ECO:0000313" key="2">
    <source>
        <dbReference type="EMBL" id="SMX41504.1"/>
    </source>
</evidence>
<feature type="domain" description="Heme NO-binding" evidence="1">
    <location>
        <begin position="2"/>
        <end position="155"/>
    </location>
</feature>
<dbReference type="EMBL" id="FXYH01000007">
    <property type="protein sequence ID" value="SMX41504.1"/>
    <property type="molecule type" value="Genomic_DNA"/>
</dbReference>
<name>A0A238KG57_9RHOB</name>
<accession>A0A238KG57</accession>
<gene>
    <name evidence="2" type="ORF">PEV8663_02293</name>
</gene>
<dbReference type="Proteomes" id="UP000220836">
    <property type="component" value="Unassembled WGS sequence"/>
</dbReference>
<dbReference type="PANTHER" id="PTHR45655">
    <property type="entry name" value="GUANYLATE CYCLASE SOLUBLE SUBUNIT BETA-2"/>
    <property type="match status" value="1"/>
</dbReference>
<protein>
    <submittedName>
        <fullName evidence="2">Heme NO binding protein</fullName>
    </submittedName>
</protein>
<dbReference type="GO" id="GO:0020037">
    <property type="term" value="F:heme binding"/>
    <property type="evidence" value="ECO:0007669"/>
    <property type="project" value="InterPro"/>
</dbReference>
<organism evidence="2 3">
    <name type="scientific">Pelagimonas varians</name>
    <dbReference type="NCBI Taxonomy" id="696760"/>
    <lineage>
        <taxon>Bacteria</taxon>
        <taxon>Pseudomonadati</taxon>
        <taxon>Pseudomonadota</taxon>
        <taxon>Alphaproteobacteria</taxon>
        <taxon>Rhodobacterales</taxon>
        <taxon>Roseobacteraceae</taxon>
        <taxon>Pelagimonas</taxon>
    </lineage>
</organism>
<dbReference type="InterPro" id="IPR038158">
    <property type="entry name" value="H-NOX_domain_sf"/>
</dbReference>